<evidence type="ECO:0000256" key="1">
    <source>
        <dbReference type="ARBA" id="ARBA00004141"/>
    </source>
</evidence>
<dbReference type="EMBL" id="RQGV01000005">
    <property type="protein sequence ID" value="TGM15167.1"/>
    <property type="molecule type" value="Genomic_DNA"/>
</dbReference>
<evidence type="ECO:0000313" key="10">
    <source>
        <dbReference type="Proteomes" id="UP000297832"/>
    </source>
</evidence>
<keyword evidence="9" id="KW-0489">Methyltransferase</keyword>
<dbReference type="EMBL" id="RQGU01000161">
    <property type="protein sequence ID" value="TGM11972.1"/>
    <property type="molecule type" value="Genomic_DNA"/>
</dbReference>
<evidence type="ECO:0000256" key="5">
    <source>
        <dbReference type="SAM" id="Phobius"/>
    </source>
</evidence>
<name>A0A5F2BVP7_9LEPT</name>
<dbReference type="Pfam" id="PF04138">
    <property type="entry name" value="GtrA_DPMS_TM"/>
    <property type="match status" value="1"/>
</dbReference>
<dbReference type="GO" id="GO:0000271">
    <property type="term" value="P:polysaccharide biosynthetic process"/>
    <property type="evidence" value="ECO:0007669"/>
    <property type="project" value="InterPro"/>
</dbReference>
<evidence type="ECO:0000259" key="6">
    <source>
        <dbReference type="Pfam" id="PF04138"/>
    </source>
</evidence>
<dbReference type="RefSeq" id="WP_135629204.1">
    <property type="nucleotide sequence ID" value="NZ_RQGU01000161.1"/>
</dbReference>
<accession>A0A5F2BVP7</accession>
<dbReference type="CDD" id="cd02440">
    <property type="entry name" value="AdoMet_MTases"/>
    <property type="match status" value="1"/>
</dbReference>
<feature type="domain" description="GtrA/DPMS transmembrane" evidence="6">
    <location>
        <begin position="15"/>
        <end position="134"/>
    </location>
</feature>
<feature type="transmembrane region" description="Helical" evidence="5">
    <location>
        <begin position="16"/>
        <end position="37"/>
    </location>
</feature>
<comment type="subcellular location">
    <subcellularLocation>
        <location evidence="1">Membrane</location>
        <topology evidence="1">Multi-pass membrane protein</topology>
    </subcellularLocation>
</comment>
<dbReference type="Pfam" id="PF08242">
    <property type="entry name" value="Methyltransf_12"/>
    <property type="match status" value="1"/>
</dbReference>
<dbReference type="InterPro" id="IPR007267">
    <property type="entry name" value="GtrA_DPMS_TM"/>
</dbReference>
<keyword evidence="2 5" id="KW-0812">Transmembrane</keyword>
<dbReference type="Gene3D" id="3.40.50.150">
    <property type="entry name" value="Vaccinia Virus protein VP39"/>
    <property type="match status" value="1"/>
</dbReference>
<dbReference type="InterPro" id="IPR013217">
    <property type="entry name" value="Methyltransf_12"/>
</dbReference>
<proteinExistence type="predicted"/>
<comment type="caution">
    <text evidence="9">The sequence shown here is derived from an EMBL/GenBank/DDBJ whole genome shotgun (WGS) entry which is preliminary data.</text>
</comment>
<feature type="transmembrane region" description="Helical" evidence="5">
    <location>
        <begin position="82"/>
        <end position="103"/>
    </location>
</feature>
<keyword evidence="4 5" id="KW-0472">Membrane</keyword>
<keyword evidence="3 5" id="KW-1133">Transmembrane helix</keyword>
<dbReference type="SUPFAM" id="SSF53335">
    <property type="entry name" value="S-adenosyl-L-methionine-dependent methyltransferases"/>
    <property type="match status" value="1"/>
</dbReference>
<protein>
    <submittedName>
        <fullName evidence="9">Methyltransferase</fullName>
    </submittedName>
</protein>
<reference evidence="10 11" key="2">
    <citation type="journal article" date="2019" name="PLoS Negl. Trop. Dis.">
        <title>Revisiting the worldwide diversity of Leptospira species in the environment.</title>
        <authorList>
            <person name="Vincent A.T."/>
            <person name="Schiettekatte O."/>
            <person name="Bourhy P."/>
            <person name="Veyrier F.J."/>
            <person name="Picardeau M."/>
        </authorList>
    </citation>
    <scope>NUCLEOTIDE SEQUENCE [LARGE SCALE GENOMIC DNA]</scope>
    <source>
        <strain evidence="9 10">201702405</strain>
        <strain evidence="11">201702406</strain>
    </source>
</reference>
<feature type="domain" description="Methyltransferase type 12" evidence="7">
    <location>
        <begin position="183"/>
        <end position="273"/>
    </location>
</feature>
<reference evidence="8" key="1">
    <citation type="submission" date="2018-10" db="EMBL/GenBank/DDBJ databases">
        <authorList>
            <person name="Vincent A.T."/>
            <person name="Schiettekatte O."/>
            <person name="Bourhy P."/>
            <person name="Veyrier F.J."/>
            <person name="Picardeau M."/>
        </authorList>
    </citation>
    <scope>NUCLEOTIDE SEQUENCE</scope>
    <source>
        <strain evidence="8">201702406</strain>
    </source>
</reference>
<evidence type="ECO:0000313" key="9">
    <source>
        <dbReference type="EMBL" id="TGM15167.1"/>
    </source>
</evidence>
<evidence type="ECO:0000256" key="2">
    <source>
        <dbReference type="ARBA" id="ARBA00022692"/>
    </source>
</evidence>
<keyword evidence="9" id="KW-0808">Transferase</keyword>
<gene>
    <name evidence="9" type="ORF">EHQ81_01875</name>
    <name evidence="8" type="ORF">EHQ82_20740</name>
</gene>
<dbReference type="GO" id="GO:0008168">
    <property type="term" value="F:methyltransferase activity"/>
    <property type="evidence" value="ECO:0007669"/>
    <property type="project" value="UniProtKB-KW"/>
</dbReference>
<evidence type="ECO:0000259" key="7">
    <source>
        <dbReference type="Pfam" id="PF08242"/>
    </source>
</evidence>
<evidence type="ECO:0000313" key="8">
    <source>
        <dbReference type="EMBL" id="TGM11972.1"/>
    </source>
</evidence>
<evidence type="ECO:0000313" key="11">
    <source>
        <dbReference type="Proteomes" id="UP000298057"/>
    </source>
</evidence>
<organism evidence="9 10">
    <name type="scientific">Leptospira selangorensis</name>
    <dbReference type="NCBI Taxonomy" id="2484982"/>
    <lineage>
        <taxon>Bacteria</taxon>
        <taxon>Pseudomonadati</taxon>
        <taxon>Spirochaetota</taxon>
        <taxon>Spirochaetia</taxon>
        <taxon>Leptospirales</taxon>
        <taxon>Leptospiraceae</taxon>
        <taxon>Leptospira</taxon>
    </lineage>
</organism>
<sequence>MSKTSPSFFSTRQFRYLVSGSFILGINLIVAKIVFSFSEFSETTVGRNLGNLIATEIPILISFPIHKFYTWKEKFDNLFTEFIRYHAVLLSGLILRLFIFLIFDSLGFSFYFSTISGIMVIVLWNFLGFDRYVFTQKQTLSENSVVYADGGAGVEVLETVEEAATYNDYLTSKIIPFLGSRNLEIGAGTGTIANLIFEKGYNVLLSDLSDYNVLRLKLRFSDIPKFLGVEQDFLSIDPQNWDAIYSSNVLEHVPDDWTLIQHGLRILKSGGWFVAVVPATKILYSEFDKKIGHYRRYGWADRKRIESLLVSEFPESKLELWRPFNIVGAIGWFVKMRIFRASNIKVSDALIMDSIIPFLKPLDYIPFGFGQTIIFAIRK</sequence>
<dbReference type="InterPro" id="IPR029063">
    <property type="entry name" value="SAM-dependent_MTases_sf"/>
</dbReference>
<keyword evidence="11" id="KW-1185">Reference proteome</keyword>
<evidence type="ECO:0000256" key="3">
    <source>
        <dbReference type="ARBA" id="ARBA00022989"/>
    </source>
</evidence>
<dbReference type="GO" id="GO:0032259">
    <property type="term" value="P:methylation"/>
    <property type="evidence" value="ECO:0007669"/>
    <property type="project" value="UniProtKB-KW"/>
</dbReference>
<evidence type="ECO:0000256" key="4">
    <source>
        <dbReference type="ARBA" id="ARBA00023136"/>
    </source>
</evidence>
<dbReference type="GO" id="GO:0016020">
    <property type="term" value="C:membrane"/>
    <property type="evidence" value="ECO:0007669"/>
    <property type="project" value="UniProtKB-SubCell"/>
</dbReference>
<feature type="transmembrane region" description="Helical" evidence="5">
    <location>
        <begin position="109"/>
        <end position="127"/>
    </location>
</feature>
<dbReference type="Proteomes" id="UP000297832">
    <property type="component" value="Unassembled WGS sequence"/>
</dbReference>
<dbReference type="Proteomes" id="UP000298057">
    <property type="component" value="Unassembled WGS sequence"/>
</dbReference>
<dbReference type="AlphaFoldDB" id="A0A5F2BVP7"/>